<dbReference type="PROSITE" id="PS51017">
    <property type="entry name" value="CCT"/>
    <property type="match status" value="1"/>
</dbReference>
<feature type="domain" description="CCT" evidence="5">
    <location>
        <begin position="118"/>
        <end position="160"/>
    </location>
</feature>
<feature type="region of interest" description="Disordered" evidence="4">
    <location>
        <begin position="81"/>
        <end position="128"/>
    </location>
</feature>
<evidence type="ECO:0000256" key="1">
    <source>
        <dbReference type="ARBA" id="ARBA00004123"/>
    </source>
</evidence>
<evidence type="ECO:0000256" key="3">
    <source>
        <dbReference type="PROSITE-ProRule" id="PRU00357"/>
    </source>
</evidence>
<dbReference type="EMBL" id="HBDW01002829">
    <property type="protein sequence ID" value="CAD8218537.1"/>
    <property type="molecule type" value="Transcribed_RNA"/>
</dbReference>
<dbReference type="Pfam" id="PF06203">
    <property type="entry name" value="CCT"/>
    <property type="match status" value="1"/>
</dbReference>
<dbReference type="GO" id="GO:0005634">
    <property type="term" value="C:nucleus"/>
    <property type="evidence" value="ECO:0007669"/>
    <property type="project" value="UniProtKB-SubCell"/>
</dbReference>
<dbReference type="PANTHER" id="PTHR31319:SF110">
    <property type="entry name" value="CCT MOTIF FAMILY PROTEIN"/>
    <property type="match status" value="1"/>
</dbReference>
<protein>
    <recommendedName>
        <fullName evidence="5">CCT domain-containing protein</fullName>
    </recommendedName>
</protein>
<comment type="subcellular location">
    <subcellularLocation>
        <location evidence="1 3">Nucleus</location>
    </subcellularLocation>
</comment>
<reference evidence="6" key="1">
    <citation type="submission" date="2021-01" db="EMBL/GenBank/DDBJ databases">
        <authorList>
            <person name="Corre E."/>
            <person name="Pelletier E."/>
            <person name="Niang G."/>
            <person name="Scheremetjew M."/>
            <person name="Finn R."/>
            <person name="Kale V."/>
            <person name="Holt S."/>
            <person name="Cochrane G."/>
            <person name="Meng A."/>
            <person name="Brown T."/>
            <person name="Cohen L."/>
        </authorList>
    </citation>
    <scope>NUCLEOTIDE SEQUENCE</scope>
    <source>
        <strain evidence="6">RCC251</strain>
    </source>
</reference>
<organism evidence="6">
    <name type="scientific">Pycnococcus provasolii</name>
    <dbReference type="NCBI Taxonomy" id="41880"/>
    <lineage>
        <taxon>Eukaryota</taxon>
        <taxon>Viridiplantae</taxon>
        <taxon>Chlorophyta</taxon>
        <taxon>Pseudoscourfieldiophyceae</taxon>
        <taxon>Pseudoscourfieldiales</taxon>
        <taxon>Pycnococcaceae</taxon>
        <taxon>Pycnococcus</taxon>
    </lineage>
</organism>
<evidence type="ECO:0000256" key="2">
    <source>
        <dbReference type="ARBA" id="ARBA00023242"/>
    </source>
</evidence>
<dbReference type="InterPro" id="IPR010402">
    <property type="entry name" value="CCT_domain"/>
</dbReference>
<feature type="compositionally biased region" description="Basic and acidic residues" evidence="4">
    <location>
        <begin position="113"/>
        <end position="124"/>
    </location>
</feature>
<keyword evidence="2 3" id="KW-0539">Nucleus</keyword>
<accession>A0A7R9SXW7</accession>
<dbReference type="AlphaFoldDB" id="A0A7R9SXW7"/>
<proteinExistence type="predicted"/>
<dbReference type="InterPro" id="IPR045281">
    <property type="entry name" value="CONSTANS-like"/>
</dbReference>
<evidence type="ECO:0000256" key="4">
    <source>
        <dbReference type="SAM" id="MobiDB-lite"/>
    </source>
</evidence>
<evidence type="ECO:0000259" key="5">
    <source>
        <dbReference type="PROSITE" id="PS51017"/>
    </source>
</evidence>
<sequence>MLCGAGAAAAAAAASGGPPPGGPSPSASAWPYGILPHGMPPPCNMAMYAAMSGMPGYAQAHQQMQMAAAAAGLGSSATPGAGCLPHASSGLVTKDTTTSLGDDSRSLDTGLVSKDEQRRHALDRYRKKRNSLSFSKKIRYASRKQLAEQRPRIRGQFVKTTPSEADDSKQQNTTVEAGAAPSMDDDLDG</sequence>
<dbReference type="PANTHER" id="PTHR31319">
    <property type="entry name" value="ZINC FINGER PROTEIN CONSTANS-LIKE 4"/>
    <property type="match status" value="1"/>
</dbReference>
<feature type="compositionally biased region" description="Polar residues" evidence="4">
    <location>
        <begin position="90"/>
        <end position="101"/>
    </location>
</feature>
<dbReference type="GO" id="GO:0003700">
    <property type="term" value="F:DNA-binding transcription factor activity"/>
    <property type="evidence" value="ECO:0007669"/>
    <property type="project" value="TreeGrafter"/>
</dbReference>
<gene>
    <name evidence="6" type="ORF">PPRO1472_LOCUS1981</name>
</gene>
<name>A0A7R9SXW7_9CHLO</name>
<feature type="region of interest" description="Disordered" evidence="4">
    <location>
        <begin position="142"/>
        <end position="189"/>
    </location>
</feature>
<evidence type="ECO:0000313" key="6">
    <source>
        <dbReference type="EMBL" id="CAD8218537.1"/>
    </source>
</evidence>